<name>A0A5C3N2S9_9AGAM</name>
<dbReference type="OrthoDB" id="2687058at2759"/>
<evidence type="ECO:0000313" key="9">
    <source>
        <dbReference type="EMBL" id="TFK50408.1"/>
    </source>
</evidence>
<sequence length="824" mass="90074">MIQFPEAVMYRRAPSSQAGVLSGAYPTRYDVNDPFKLWVIQVVLIVIISRLCYMLFWRIRQPRVVAEIIGGIILGPTAMGRIPHFTATIFPQDSIPLLNLCATLGLVLFLFLAGLEIEVRLIRKHARTSALVSIAGLVSPFAFGSLLAVPLYREFSNDSMQFGYFLLFTCISVGITAFPILCRMLAELGLFDTTLGVVVLSAGVGNDIVGWVLLALAVTLVNSTSSLAALWIVLACVGYTLFLLYPIRWLFRWIALKTGELETGDPSSIMVTCAIIMLLVSAFFTDIIGLHAIFGGFLSGLVIPRDKNLSIALMRRLEGIVWNVFLPIYFALSGLKTDLGLLNTGKAWGFTVLVCTMAYMGKFIGCASVSKLLGFTWRESSAIGTLMSCKGLLELIVINIALQANVFTSLVFAMFVLHAVVLTVIVTPLTGWIYPDRYRTMLGATSDTATERTASDLECDPLSPEFVLPSIFATCDLRDLPVLGFLAHALGKSPLFVQGGSRDHGLPVPGIHALYLKPADIHSGSPSAEINKDESCGTIFDLSARAIAQASQSFIAPSHPIAPSPDLAMVLSRHIQHPTTRTVVLPITVTSTGNALDKPCWRSSWQKELCISALNQTLWNTVFFLYGPTCFPENRTSADERSRGYHLVHISWGGSHARLASVMMQQLCCDDVTTSTVRSCELAYDSARTPVDSASLHEKDATHANTSIDTKASSVQAQTSSQDDSFLKSVAEKARLSSLHFLDGDRLQDVLGKEQTKADLLQKRLVFVCEYDERPTRFYGFGSSQPFQVPSAFDSSICSPLPMFLLDAFPEVPILVVRDATQSS</sequence>
<dbReference type="PANTHER" id="PTHR32468">
    <property type="entry name" value="CATION/H + ANTIPORTER"/>
    <property type="match status" value="1"/>
</dbReference>
<feature type="transmembrane region" description="Helical" evidence="7">
    <location>
        <begin position="64"/>
        <end position="83"/>
    </location>
</feature>
<accession>A0A5C3N2S9</accession>
<dbReference type="Proteomes" id="UP000305948">
    <property type="component" value="Unassembled WGS sequence"/>
</dbReference>
<proteinExistence type="predicted"/>
<evidence type="ECO:0000256" key="6">
    <source>
        <dbReference type="ARBA" id="ARBA00023136"/>
    </source>
</evidence>
<reference evidence="9 10" key="1">
    <citation type="journal article" date="2019" name="Nat. Ecol. Evol.">
        <title>Megaphylogeny resolves global patterns of mushroom evolution.</title>
        <authorList>
            <person name="Varga T."/>
            <person name="Krizsan K."/>
            <person name="Foldi C."/>
            <person name="Dima B."/>
            <person name="Sanchez-Garcia M."/>
            <person name="Sanchez-Ramirez S."/>
            <person name="Szollosi G.J."/>
            <person name="Szarkandi J.G."/>
            <person name="Papp V."/>
            <person name="Albert L."/>
            <person name="Andreopoulos W."/>
            <person name="Angelini C."/>
            <person name="Antonin V."/>
            <person name="Barry K.W."/>
            <person name="Bougher N.L."/>
            <person name="Buchanan P."/>
            <person name="Buyck B."/>
            <person name="Bense V."/>
            <person name="Catcheside P."/>
            <person name="Chovatia M."/>
            <person name="Cooper J."/>
            <person name="Damon W."/>
            <person name="Desjardin D."/>
            <person name="Finy P."/>
            <person name="Geml J."/>
            <person name="Haridas S."/>
            <person name="Hughes K."/>
            <person name="Justo A."/>
            <person name="Karasinski D."/>
            <person name="Kautmanova I."/>
            <person name="Kiss B."/>
            <person name="Kocsube S."/>
            <person name="Kotiranta H."/>
            <person name="LaButti K.M."/>
            <person name="Lechner B.E."/>
            <person name="Liimatainen K."/>
            <person name="Lipzen A."/>
            <person name="Lukacs Z."/>
            <person name="Mihaltcheva S."/>
            <person name="Morgado L.N."/>
            <person name="Niskanen T."/>
            <person name="Noordeloos M.E."/>
            <person name="Ohm R.A."/>
            <person name="Ortiz-Santana B."/>
            <person name="Ovrebo C."/>
            <person name="Racz N."/>
            <person name="Riley R."/>
            <person name="Savchenko A."/>
            <person name="Shiryaev A."/>
            <person name="Soop K."/>
            <person name="Spirin V."/>
            <person name="Szebenyi C."/>
            <person name="Tomsovsky M."/>
            <person name="Tulloss R.E."/>
            <person name="Uehling J."/>
            <person name="Grigoriev I.V."/>
            <person name="Vagvolgyi C."/>
            <person name="Papp T."/>
            <person name="Martin F.M."/>
            <person name="Miettinen O."/>
            <person name="Hibbett D.S."/>
            <person name="Nagy L.G."/>
        </authorList>
    </citation>
    <scope>NUCLEOTIDE SEQUENCE [LARGE SCALE GENOMIC DNA]</scope>
    <source>
        <strain evidence="9 10">OMC1185</strain>
    </source>
</reference>
<keyword evidence="10" id="KW-1185">Reference proteome</keyword>
<feature type="transmembrane region" description="Helical" evidence="7">
    <location>
        <begin position="347"/>
        <end position="370"/>
    </location>
</feature>
<evidence type="ECO:0000256" key="7">
    <source>
        <dbReference type="SAM" id="Phobius"/>
    </source>
</evidence>
<feature type="transmembrane region" description="Helical" evidence="7">
    <location>
        <begin position="316"/>
        <end position="335"/>
    </location>
</feature>
<dbReference type="Gene3D" id="1.20.1530.20">
    <property type="match status" value="1"/>
</dbReference>
<feature type="transmembrane region" description="Helical" evidence="7">
    <location>
        <begin position="129"/>
        <end position="152"/>
    </location>
</feature>
<dbReference type="AlphaFoldDB" id="A0A5C3N2S9"/>
<dbReference type="GO" id="GO:0015297">
    <property type="term" value="F:antiporter activity"/>
    <property type="evidence" value="ECO:0007669"/>
    <property type="project" value="InterPro"/>
</dbReference>
<keyword evidence="4 7" id="KW-1133">Transmembrane helix</keyword>
<feature type="transmembrane region" description="Helical" evidence="7">
    <location>
        <begin position="95"/>
        <end position="117"/>
    </location>
</feature>
<dbReference type="InterPro" id="IPR038770">
    <property type="entry name" value="Na+/solute_symporter_sf"/>
</dbReference>
<feature type="transmembrane region" description="Helical" evidence="7">
    <location>
        <begin position="164"/>
        <end position="182"/>
    </location>
</feature>
<evidence type="ECO:0000256" key="4">
    <source>
        <dbReference type="ARBA" id="ARBA00022989"/>
    </source>
</evidence>
<dbReference type="GO" id="GO:0016020">
    <property type="term" value="C:membrane"/>
    <property type="evidence" value="ECO:0007669"/>
    <property type="project" value="UniProtKB-SubCell"/>
</dbReference>
<feature type="transmembrane region" description="Helical" evidence="7">
    <location>
        <begin position="382"/>
        <end position="404"/>
    </location>
</feature>
<comment type="subcellular location">
    <subcellularLocation>
        <location evidence="1">Membrane</location>
        <topology evidence="1">Multi-pass membrane protein</topology>
    </subcellularLocation>
</comment>
<feature type="transmembrane region" description="Helical" evidence="7">
    <location>
        <begin position="194"/>
        <end position="221"/>
    </location>
</feature>
<keyword evidence="2" id="KW-0813">Transport</keyword>
<keyword evidence="5" id="KW-0406">Ion transport</keyword>
<dbReference type="Pfam" id="PF00999">
    <property type="entry name" value="Na_H_Exchanger"/>
    <property type="match status" value="1"/>
</dbReference>
<dbReference type="PANTHER" id="PTHR32468:SF0">
    <property type="entry name" value="K(+)_H(+) ANTIPORTER 1"/>
    <property type="match status" value="1"/>
</dbReference>
<feature type="domain" description="Cation/H+ exchanger transmembrane" evidence="8">
    <location>
        <begin position="47"/>
        <end position="430"/>
    </location>
</feature>
<dbReference type="STRING" id="5364.A0A5C3N2S9"/>
<feature type="transmembrane region" description="Helical" evidence="7">
    <location>
        <begin position="38"/>
        <end position="57"/>
    </location>
</feature>
<evidence type="ECO:0000256" key="2">
    <source>
        <dbReference type="ARBA" id="ARBA00022448"/>
    </source>
</evidence>
<organism evidence="9 10">
    <name type="scientific">Heliocybe sulcata</name>
    <dbReference type="NCBI Taxonomy" id="5364"/>
    <lineage>
        <taxon>Eukaryota</taxon>
        <taxon>Fungi</taxon>
        <taxon>Dikarya</taxon>
        <taxon>Basidiomycota</taxon>
        <taxon>Agaricomycotina</taxon>
        <taxon>Agaricomycetes</taxon>
        <taxon>Gloeophyllales</taxon>
        <taxon>Gloeophyllaceae</taxon>
        <taxon>Heliocybe</taxon>
    </lineage>
</organism>
<evidence type="ECO:0000313" key="10">
    <source>
        <dbReference type="Proteomes" id="UP000305948"/>
    </source>
</evidence>
<protein>
    <recommendedName>
        <fullName evidence="8">Cation/H+ exchanger transmembrane domain-containing protein</fullName>
    </recommendedName>
</protein>
<gene>
    <name evidence="9" type="ORF">OE88DRAFT_1660775</name>
</gene>
<evidence type="ECO:0000256" key="3">
    <source>
        <dbReference type="ARBA" id="ARBA00022692"/>
    </source>
</evidence>
<evidence type="ECO:0000256" key="1">
    <source>
        <dbReference type="ARBA" id="ARBA00004141"/>
    </source>
</evidence>
<dbReference type="InterPro" id="IPR006153">
    <property type="entry name" value="Cation/H_exchanger_TM"/>
</dbReference>
<dbReference type="InterPro" id="IPR050794">
    <property type="entry name" value="CPA2_transporter"/>
</dbReference>
<feature type="transmembrane region" description="Helical" evidence="7">
    <location>
        <begin position="227"/>
        <end position="251"/>
    </location>
</feature>
<keyword evidence="3 7" id="KW-0812">Transmembrane</keyword>
<dbReference type="GO" id="GO:1902600">
    <property type="term" value="P:proton transmembrane transport"/>
    <property type="evidence" value="ECO:0007669"/>
    <property type="project" value="InterPro"/>
</dbReference>
<dbReference type="EMBL" id="ML213513">
    <property type="protein sequence ID" value="TFK50408.1"/>
    <property type="molecule type" value="Genomic_DNA"/>
</dbReference>
<evidence type="ECO:0000259" key="8">
    <source>
        <dbReference type="Pfam" id="PF00999"/>
    </source>
</evidence>
<keyword evidence="6 7" id="KW-0472">Membrane</keyword>
<feature type="transmembrane region" description="Helical" evidence="7">
    <location>
        <begin position="410"/>
        <end position="434"/>
    </location>
</feature>
<evidence type="ECO:0000256" key="5">
    <source>
        <dbReference type="ARBA" id="ARBA00023065"/>
    </source>
</evidence>